<dbReference type="PANTHER" id="PTHR33931">
    <property type="entry name" value="HOLIN-LIKE PROTEIN CIDA-RELATED"/>
    <property type="match status" value="1"/>
</dbReference>
<comment type="caution">
    <text evidence="7">The sequence shown here is derived from an EMBL/GenBank/DDBJ whole genome shotgun (WGS) entry which is preliminary data.</text>
</comment>
<evidence type="ECO:0000256" key="1">
    <source>
        <dbReference type="ARBA" id="ARBA00004651"/>
    </source>
</evidence>
<protein>
    <submittedName>
        <fullName evidence="7">CidA/LrgA family protein</fullName>
    </submittedName>
</protein>
<dbReference type="RefSeq" id="WP_045552134.1">
    <property type="nucleotide sequence ID" value="NZ_JZDQ02000024.1"/>
</dbReference>
<keyword evidence="3 6" id="KW-0812">Transmembrane</keyword>
<evidence type="ECO:0000256" key="3">
    <source>
        <dbReference type="ARBA" id="ARBA00022692"/>
    </source>
</evidence>
<accession>A0A1J4N1Z7</accession>
<proteinExistence type="predicted"/>
<name>A0A1J4N1Z7_9ACTN</name>
<dbReference type="AlphaFoldDB" id="A0A1J4N1Z7"/>
<reference evidence="7" key="1">
    <citation type="submission" date="2016-10" db="EMBL/GenBank/DDBJ databases">
        <title>Draft Genome Sequence of Nocardioides luteus Strain BAFB, an Alkane-Degrading Bacterium Isolated from JP-7 Polluted Soil.</title>
        <authorList>
            <person name="Brown L."/>
            <person name="Ruiz O.N."/>
            <person name="Gunasekera T."/>
        </authorList>
    </citation>
    <scope>NUCLEOTIDE SEQUENCE [LARGE SCALE GENOMIC DNA]</scope>
    <source>
        <strain evidence="7">BAFB</strain>
    </source>
</reference>
<dbReference type="Pfam" id="PF03788">
    <property type="entry name" value="LrgA"/>
    <property type="match status" value="1"/>
</dbReference>
<dbReference type="PANTHER" id="PTHR33931:SF2">
    <property type="entry name" value="HOLIN-LIKE PROTEIN CIDA"/>
    <property type="match status" value="1"/>
</dbReference>
<feature type="transmembrane region" description="Helical" evidence="6">
    <location>
        <begin position="63"/>
        <end position="80"/>
    </location>
</feature>
<evidence type="ECO:0000313" key="8">
    <source>
        <dbReference type="Proteomes" id="UP000033772"/>
    </source>
</evidence>
<comment type="subcellular location">
    <subcellularLocation>
        <location evidence="1">Cell membrane</location>
        <topology evidence="1">Multi-pass membrane protein</topology>
    </subcellularLocation>
</comment>
<organism evidence="7 8">
    <name type="scientific">Nocardioides luteus</name>
    <dbReference type="NCBI Taxonomy" id="1844"/>
    <lineage>
        <taxon>Bacteria</taxon>
        <taxon>Bacillati</taxon>
        <taxon>Actinomycetota</taxon>
        <taxon>Actinomycetes</taxon>
        <taxon>Propionibacteriales</taxon>
        <taxon>Nocardioidaceae</taxon>
        <taxon>Nocardioides</taxon>
    </lineage>
</organism>
<dbReference type="STRING" id="1844.UG56_017265"/>
<keyword evidence="8" id="KW-1185">Reference proteome</keyword>
<dbReference type="Proteomes" id="UP000033772">
    <property type="component" value="Unassembled WGS sequence"/>
</dbReference>
<keyword evidence="5 6" id="KW-0472">Membrane</keyword>
<feature type="transmembrane region" description="Helical" evidence="6">
    <location>
        <begin position="86"/>
        <end position="111"/>
    </location>
</feature>
<feature type="transmembrane region" description="Helical" evidence="6">
    <location>
        <begin position="24"/>
        <end position="42"/>
    </location>
</feature>
<evidence type="ECO:0000256" key="6">
    <source>
        <dbReference type="SAM" id="Phobius"/>
    </source>
</evidence>
<evidence type="ECO:0000313" key="7">
    <source>
        <dbReference type="EMBL" id="OIJ25546.1"/>
    </source>
</evidence>
<evidence type="ECO:0000256" key="5">
    <source>
        <dbReference type="ARBA" id="ARBA00023136"/>
    </source>
</evidence>
<keyword evidence="2" id="KW-1003">Cell membrane</keyword>
<dbReference type="EMBL" id="JZDQ02000024">
    <property type="protein sequence ID" value="OIJ25546.1"/>
    <property type="molecule type" value="Genomic_DNA"/>
</dbReference>
<dbReference type="GO" id="GO:0005886">
    <property type="term" value="C:plasma membrane"/>
    <property type="evidence" value="ECO:0007669"/>
    <property type="project" value="UniProtKB-SubCell"/>
</dbReference>
<gene>
    <name evidence="7" type="ORF">UG56_017265</name>
</gene>
<keyword evidence="4 6" id="KW-1133">Transmembrane helix</keyword>
<dbReference type="OrthoDB" id="3176438at2"/>
<sequence length="129" mass="13710">MIVGLLWLLGCQLAGTLIVDATGIPLPGPVVGMLLLFVVLVLRRRDAEDDPIIQVGDYFLSHLQLFFIPAGVGVIAYLAIIRDAAVPIVVALLGSWLLGLATVGWVLNLFLRRVPSVAGTEGAPGEEIE</sequence>
<dbReference type="InterPro" id="IPR005538">
    <property type="entry name" value="LrgA/CidA"/>
</dbReference>
<evidence type="ECO:0000256" key="2">
    <source>
        <dbReference type="ARBA" id="ARBA00022475"/>
    </source>
</evidence>
<evidence type="ECO:0000256" key="4">
    <source>
        <dbReference type="ARBA" id="ARBA00022989"/>
    </source>
</evidence>